<protein>
    <submittedName>
        <fullName evidence="1">Uncharacterized protein</fullName>
    </submittedName>
</protein>
<dbReference type="AlphaFoldDB" id="A0A645HRU2"/>
<gene>
    <name evidence="1" type="ORF">SDC9_189113</name>
</gene>
<dbReference type="EMBL" id="VSSQ01098699">
    <property type="protein sequence ID" value="MPN41560.1"/>
    <property type="molecule type" value="Genomic_DNA"/>
</dbReference>
<comment type="caution">
    <text evidence="1">The sequence shown here is derived from an EMBL/GenBank/DDBJ whole genome shotgun (WGS) entry which is preliminary data.</text>
</comment>
<organism evidence="1">
    <name type="scientific">bioreactor metagenome</name>
    <dbReference type="NCBI Taxonomy" id="1076179"/>
    <lineage>
        <taxon>unclassified sequences</taxon>
        <taxon>metagenomes</taxon>
        <taxon>ecological metagenomes</taxon>
    </lineage>
</organism>
<accession>A0A645HRU2</accession>
<name>A0A645HRU2_9ZZZZ</name>
<evidence type="ECO:0000313" key="1">
    <source>
        <dbReference type="EMBL" id="MPN41560.1"/>
    </source>
</evidence>
<sequence>MVDLFDLRVSLEVVHNLQRIGDMPLYAERERLNPLQNQEGVEG</sequence>
<reference evidence="1" key="1">
    <citation type="submission" date="2019-08" db="EMBL/GenBank/DDBJ databases">
        <authorList>
            <person name="Kucharzyk K."/>
            <person name="Murdoch R.W."/>
            <person name="Higgins S."/>
            <person name="Loffler F."/>
        </authorList>
    </citation>
    <scope>NUCLEOTIDE SEQUENCE</scope>
</reference>
<proteinExistence type="predicted"/>